<dbReference type="AlphaFoldDB" id="A0A1J4J509"/>
<dbReference type="VEuPathDB" id="TrichDB:TRFO_12282"/>
<dbReference type="Gene3D" id="1.10.510.10">
    <property type="entry name" value="Transferase(Phosphotransferase) domain 1"/>
    <property type="match status" value="1"/>
</dbReference>
<sequence>MTKNPVVEKIPQLLRSYLVERKFFKIGDMIGSGDYGELFLAEHISSGLTVAIKKLYMEEIDGIVLLSFCRELEAYSRCNYIFILPFYGWSHIHPYLIITEYMSNGSLYDALHHKRKHYKVKLSPTDKTKIAIGIASGMHYLHENNVAHRDLKSLNVLLDDNLIPKISDFGLYRFRSQEHLHDGKAYSAQWMAPELHDPKTSKKANNKVDVYSYGIILWELLTGDIPFKDMSPVQIAHAVGKDEERPKIPSDAPKPLSNLIVQCWDKNPANRPSFDQILKVWLTKATYFPGTVSEDVDKLYSAIRHDQRSRGKDTPLPLSTEGIKKLLKKKKKHSKDSSSPSKILTEAFGSNKANETEFSSKRKKDLLEYPDLPEPISPHFLEKFNQCVAIVTIESAPIFFNLVTPLFTKAMPETTLIQVSSDLERVLYMDTKMVQIFVSLDGHTKLPLSMPVVASTSLRILLYIIKTYPSAVNNRLLEVLHPYIDRYSNHILIILSPFFEKFDQMSNSMDVADFLIKNANAFLVSAGTALIRTYNYLCEKSDNFRINRLEYLLKIAISAIEQNINNDNYNTIHQAYAFVIRFFNDSLIINPNVISFHLNQNELMHDALSYMIRQQRCVLTPDLMSGIIRCLPLVQIAPEAIYVLYLNLRNYPETKQMLISLRSQWTNQSVPFEYRMGLFMTLLSDPSIRYIVCQMPEFPQFLNEIVSMNDIGKIDLAGQIILKMQNGGQNCLQFYQALSECGFFGMYLGQVQQSQNVGIYRNAITIIDIISRLIFVPDFMPFIPFMVDYFIKSPNELTLNALSAIAVLSSVHATTRNILKNCQIDTALEIYKNDPNYAQYAILIAQSLNQ</sequence>
<dbReference type="InterPro" id="IPR000719">
    <property type="entry name" value="Prot_kinase_dom"/>
</dbReference>
<dbReference type="InterPro" id="IPR008271">
    <property type="entry name" value="Ser/Thr_kinase_AS"/>
</dbReference>
<protein>
    <submittedName>
        <fullName evidence="6">TKL family protein kinase</fullName>
    </submittedName>
</protein>
<reference evidence="6" key="1">
    <citation type="submission" date="2016-10" db="EMBL/GenBank/DDBJ databases">
        <authorList>
            <person name="Benchimol M."/>
            <person name="Almeida L.G."/>
            <person name="Vasconcelos A.T."/>
            <person name="Perreira-Neves A."/>
            <person name="Rosa I.A."/>
            <person name="Tasca T."/>
            <person name="Bogo M.R."/>
            <person name="de Souza W."/>
        </authorList>
    </citation>
    <scope>NUCLEOTIDE SEQUENCE [LARGE SCALE GENOMIC DNA]</scope>
    <source>
        <strain evidence="6">K</strain>
    </source>
</reference>
<dbReference type="PROSITE" id="PS50011">
    <property type="entry name" value="PROTEIN_KINASE_DOM"/>
    <property type="match status" value="1"/>
</dbReference>
<dbReference type="RefSeq" id="XP_068345876.1">
    <property type="nucleotide sequence ID" value="XM_068496537.1"/>
</dbReference>
<dbReference type="Proteomes" id="UP000179807">
    <property type="component" value="Unassembled WGS sequence"/>
</dbReference>
<dbReference type="PRINTS" id="PR00109">
    <property type="entry name" value="TYRKINASE"/>
</dbReference>
<dbReference type="GO" id="GO:0005524">
    <property type="term" value="F:ATP binding"/>
    <property type="evidence" value="ECO:0007669"/>
    <property type="project" value="UniProtKB-UniRule"/>
</dbReference>
<keyword evidence="3 4" id="KW-0067">ATP-binding</keyword>
<dbReference type="InterPro" id="IPR051681">
    <property type="entry name" value="Ser/Thr_Kinases-Pseudokinases"/>
</dbReference>
<dbReference type="PANTHER" id="PTHR44329:SF298">
    <property type="entry name" value="MIXED LINEAGE KINASE DOMAIN-LIKE PROTEIN"/>
    <property type="match status" value="1"/>
</dbReference>
<evidence type="ECO:0000256" key="3">
    <source>
        <dbReference type="ARBA" id="ARBA00022840"/>
    </source>
</evidence>
<dbReference type="SMART" id="SM00220">
    <property type="entry name" value="S_TKc"/>
    <property type="match status" value="1"/>
</dbReference>
<dbReference type="InterPro" id="IPR011009">
    <property type="entry name" value="Kinase-like_dom_sf"/>
</dbReference>
<keyword evidence="6" id="KW-0418">Kinase</keyword>
<evidence type="ECO:0000256" key="4">
    <source>
        <dbReference type="PROSITE-ProRule" id="PRU10141"/>
    </source>
</evidence>
<dbReference type="PANTHER" id="PTHR44329">
    <property type="entry name" value="SERINE/THREONINE-PROTEIN KINASE TNNI3K-RELATED"/>
    <property type="match status" value="1"/>
</dbReference>
<keyword evidence="7" id="KW-1185">Reference proteome</keyword>
<keyword evidence="2 4" id="KW-0547">Nucleotide-binding</keyword>
<evidence type="ECO:0000313" key="6">
    <source>
        <dbReference type="EMBL" id="OHS92739.1"/>
    </source>
</evidence>
<name>A0A1J4J509_9EUKA</name>
<keyword evidence="6" id="KW-0808">Transferase</keyword>
<dbReference type="SUPFAM" id="SSF56112">
    <property type="entry name" value="Protein kinase-like (PK-like)"/>
    <property type="match status" value="1"/>
</dbReference>
<evidence type="ECO:0000256" key="2">
    <source>
        <dbReference type="ARBA" id="ARBA00022741"/>
    </source>
</evidence>
<dbReference type="GeneID" id="94831241"/>
<feature type="domain" description="Protein kinase" evidence="5">
    <location>
        <begin position="24"/>
        <end position="288"/>
    </location>
</feature>
<organism evidence="6 7">
    <name type="scientific">Tritrichomonas foetus</name>
    <dbReference type="NCBI Taxonomy" id="1144522"/>
    <lineage>
        <taxon>Eukaryota</taxon>
        <taxon>Metamonada</taxon>
        <taxon>Parabasalia</taxon>
        <taxon>Tritrichomonadida</taxon>
        <taxon>Tritrichomonadidae</taxon>
        <taxon>Tritrichomonas</taxon>
    </lineage>
</organism>
<dbReference type="GO" id="GO:0004674">
    <property type="term" value="F:protein serine/threonine kinase activity"/>
    <property type="evidence" value="ECO:0007669"/>
    <property type="project" value="UniProtKB-KW"/>
</dbReference>
<dbReference type="EMBL" id="MLAK01001470">
    <property type="protein sequence ID" value="OHS92739.1"/>
    <property type="molecule type" value="Genomic_DNA"/>
</dbReference>
<dbReference type="InterPro" id="IPR017441">
    <property type="entry name" value="Protein_kinase_ATP_BS"/>
</dbReference>
<dbReference type="InterPro" id="IPR001245">
    <property type="entry name" value="Ser-Thr/Tyr_kinase_cat_dom"/>
</dbReference>
<dbReference type="Pfam" id="PF07714">
    <property type="entry name" value="PK_Tyr_Ser-Thr"/>
    <property type="match status" value="1"/>
</dbReference>
<dbReference type="CDD" id="cd13999">
    <property type="entry name" value="STKc_MAP3K-like"/>
    <property type="match status" value="1"/>
</dbReference>
<accession>A0A1J4J509</accession>
<proteinExistence type="predicted"/>
<dbReference type="PROSITE" id="PS00108">
    <property type="entry name" value="PROTEIN_KINASE_ST"/>
    <property type="match status" value="1"/>
</dbReference>
<dbReference type="PROSITE" id="PS00107">
    <property type="entry name" value="PROTEIN_KINASE_ATP"/>
    <property type="match status" value="1"/>
</dbReference>
<gene>
    <name evidence="6" type="ORF">TRFO_12282</name>
</gene>
<keyword evidence="1" id="KW-0723">Serine/threonine-protein kinase</keyword>
<evidence type="ECO:0000259" key="5">
    <source>
        <dbReference type="PROSITE" id="PS50011"/>
    </source>
</evidence>
<comment type="caution">
    <text evidence="6">The sequence shown here is derived from an EMBL/GenBank/DDBJ whole genome shotgun (WGS) entry which is preliminary data.</text>
</comment>
<dbReference type="OrthoDB" id="6718656at2759"/>
<feature type="binding site" evidence="4">
    <location>
        <position position="54"/>
    </location>
    <ligand>
        <name>ATP</name>
        <dbReference type="ChEBI" id="CHEBI:30616"/>
    </ligand>
</feature>
<evidence type="ECO:0000313" key="7">
    <source>
        <dbReference type="Proteomes" id="UP000179807"/>
    </source>
</evidence>
<evidence type="ECO:0000256" key="1">
    <source>
        <dbReference type="ARBA" id="ARBA00022527"/>
    </source>
</evidence>